<evidence type="ECO:0000313" key="3">
    <source>
        <dbReference type="EMBL" id="OPX48037.1"/>
    </source>
</evidence>
<evidence type="ECO:0000256" key="2">
    <source>
        <dbReference type="SAM" id="Phobius"/>
    </source>
</evidence>
<sequence length="183" mass="20941">MKRKSLIVSWVIVGILVVIIIACGVEIYNKNKRIENLEKAQIQSTLQANNENNNSDTLNALGQKLFGQDFDNLSVNINPDGKNEKMDLKYKLAGKDQKEVTLNNIELVKENNQWTVSKDSKLTKEQIELVEKIANNENKVGTEIRHNIAEQMQAENKVMEQIQNNMNKQINEMNNQINSLFNN</sequence>
<gene>
    <name evidence="3" type="ORF">CLTHE_16090</name>
</gene>
<dbReference type="Proteomes" id="UP000191448">
    <property type="component" value="Unassembled WGS sequence"/>
</dbReference>
<reference evidence="3 4" key="1">
    <citation type="submission" date="2016-02" db="EMBL/GenBank/DDBJ databases">
        <title>Genome sequence of Clostridium thermobutyricum DSM 4928.</title>
        <authorList>
            <person name="Poehlein A."/>
            <person name="Daniel R."/>
        </authorList>
    </citation>
    <scope>NUCLEOTIDE SEQUENCE [LARGE SCALE GENOMIC DNA]</scope>
    <source>
        <strain evidence="3 4">DSM 4928</strain>
    </source>
</reference>
<keyword evidence="2" id="KW-1133">Transmembrane helix</keyword>
<accession>A0A1V4SWP6</accession>
<feature type="coiled-coil region" evidence="1">
    <location>
        <begin position="145"/>
        <end position="183"/>
    </location>
</feature>
<keyword evidence="2" id="KW-0472">Membrane</keyword>
<dbReference type="EMBL" id="LTAY01000037">
    <property type="protein sequence ID" value="OPX48037.1"/>
    <property type="molecule type" value="Genomic_DNA"/>
</dbReference>
<evidence type="ECO:0000256" key="1">
    <source>
        <dbReference type="SAM" id="Coils"/>
    </source>
</evidence>
<keyword evidence="1" id="KW-0175">Coiled coil</keyword>
<dbReference type="AlphaFoldDB" id="A0A1V4SWP6"/>
<organism evidence="3 4">
    <name type="scientific">Clostridium thermobutyricum DSM 4928</name>
    <dbReference type="NCBI Taxonomy" id="1121339"/>
    <lineage>
        <taxon>Bacteria</taxon>
        <taxon>Bacillati</taxon>
        <taxon>Bacillota</taxon>
        <taxon>Clostridia</taxon>
        <taxon>Eubacteriales</taxon>
        <taxon>Clostridiaceae</taxon>
        <taxon>Clostridium</taxon>
    </lineage>
</organism>
<dbReference type="PROSITE" id="PS51257">
    <property type="entry name" value="PROKAR_LIPOPROTEIN"/>
    <property type="match status" value="1"/>
</dbReference>
<evidence type="ECO:0000313" key="4">
    <source>
        <dbReference type="Proteomes" id="UP000191448"/>
    </source>
</evidence>
<name>A0A1V4SWP6_9CLOT</name>
<keyword evidence="2" id="KW-0812">Transmembrane</keyword>
<protein>
    <submittedName>
        <fullName evidence="3">Uncharacterized protein</fullName>
    </submittedName>
</protein>
<proteinExistence type="predicted"/>
<comment type="caution">
    <text evidence="3">The sequence shown here is derived from an EMBL/GenBank/DDBJ whole genome shotgun (WGS) entry which is preliminary data.</text>
</comment>
<feature type="transmembrane region" description="Helical" evidence="2">
    <location>
        <begin position="6"/>
        <end position="28"/>
    </location>
</feature>
<dbReference type="RefSeq" id="WP_080022785.1">
    <property type="nucleotide sequence ID" value="NZ_LTAY01000037.1"/>
</dbReference>